<dbReference type="InterPro" id="IPR007627">
    <property type="entry name" value="RNA_pol_sigma70_r2"/>
</dbReference>
<gene>
    <name evidence="6" type="primary">sigI7_2</name>
    <name evidence="6" type="ORF">SDC9_73579</name>
</gene>
<dbReference type="Gene3D" id="1.10.1740.10">
    <property type="match status" value="1"/>
</dbReference>
<dbReference type="Pfam" id="PF04542">
    <property type="entry name" value="Sigma70_r2"/>
    <property type="match status" value="1"/>
</dbReference>
<dbReference type="GO" id="GO:0003700">
    <property type="term" value="F:DNA-binding transcription factor activity"/>
    <property type="evidence" value="ECO:0007669"/>
    <property type="project" value="InterPro"/>
</dbReference>
<dbReference type="EMBL" id="VSSQ01004902">
    <property type="protein sequence ID" value="MPM27074.1"/>
    <property type="molecule type" value="Genomic_DNA"/>
</dbReference>
<accession>A0A644YLT4</accession>
<protein>
    <submittedName>
        <fullName evidence="6">RNA polymerase sigma factor SigI7</fullName>
    </submittedName>
</protein>
<comment type="caution">
    <text evidence="6">The sequence shown here is derived from an EMBL/GenBank/DDBJ whole genome shotgun (WGS) entry which is preliminary data.</text>
</comment>
<evidence type="ECO:0000256" key="1">
    <source>
        <dbReference type="ARBA" id="ARBA00022490"/>
    </source>
</evidence>
<keyword evidence="2" id="KW-0805">Transcription regulation</keyword>
<evidence type="ECO:0000256" key="3">
    <source>
        <dbReference type="ARBA" id="ARBA00023125"/>
    </source>
</evidence>
<keyword evidence="3" id="KW-0238">DNA-binding</keyword>
<organism evidence="6">
    <name type="scientific">bioreactor metagenome</name>
    <dbReference type="NCBI Taxonomy" id="1076179"/>
    <lineage>
        <taxon>unclassified sequences</taxon>
        <taxon>metagenomes</taxon>
        <taxon>ecological metagenomes</taxon>
    </lineage>
</organism>
<proteinExistence type="inferred from homology"/>
<dbReference type="SUPFAM" id="SSF88946">
    <property type="entry name" value="Sigma2 domain of RNA polymerase sigma factors"/>
    <property type="match status" value="1"/>
</dbReference>
<dbReference type="AlphaFoldDB" id="A0A644YLT4"/>
<dbReference type="GO" id="GO:0003677">
    <property type="term" value="F:DNA binding"/>
    <property type="evidence" value="ECO:0007669"/>
    <property type="project" value="UniProtKB-KW"/>
</dbReference>
<evidence type="ECO:0000259" key="5">
    <source>
        <dbReference type="Pfam" id="PF04542"/>
    </source>
</evidence>
<evidence type="ECO:0000256" key="2">
    <source>
        <dbReference type="ARBA" id="ARBA00023015"/>
    </source>
</evidence>
<keyword evidence="4" id="KW-0804">Transcription</keyword>
<evidence type="ECO:0000256" key="4">
    <source>
        <dbReference type="ARBA" id="ARBA00023163"/>
    </source>
</evidence>
<reference evidence="6" key="1">
    <citation type="submission" date="2019-08" db="EMBL/GenBank/DDBJ databases">
        <authorList>
            <person name="Kucharzyk K."/>
            <person name="Murdoch R.W."/>
            <person name="Higgins S."/>
            <person name="Loffler F."/>
        </authorList>
    </citation>
    <scope>NUCLEOTIDE SEQUENCE</scope>
</reference>
<feature type="domain" description="RNA polymerase sigma-70 region 2" evidence="5">
    <location>
        <begin position="41"/>
        <end position="109"/>
    </location>
</feature>
<dbReference type="HAMAP" id="MF_02064">
    <property type="entry name" value="Sigma70_SigI"/>
    <property type="match status" value="1"/>
</dbReference>
<dbReference type="InterPro" id="IPR014244">
    <property type="entry name" value="RNA_pol_sigma-I"/>
</dbReference>
<dbReference type="GO" id="GO:0006352">
    <property type="term" value="P:DNA-templated transcription initiation"/>
    <property type="evidence" value="ECO:0007669"/>
    <property type="project" value="InterPro"/>
</dbReference>
<evidence type="ECO:0000313" key="6">
    <source>
        <dbReference type="EMBL" id="MPM27074.1"/>
    </source>
</evidence>
<dbReference type="PIRSF" id="PIRSF038953">
    <property type="entry name" value="SigI"/>
    <property type="match status" value="1"/>
</dbReference>
<dbReference type="InterPro" id="IPR013325">
    <property type="entry name" value="RNA_pol_sigma_r2"/>
</dbReference>
<keyword evidence="1" id="KW-0963">Cytoplasm</keyword>
<sequence>MHQNGASAHPHNEYEDGTVMQKTDEEALCAARDRQAAEDFIAQNRQFILRCASKCTRRYVTCSDDAWSVALMAFSEAISLYQADKGPFLPFAELVIRRRLTDFLRSEGRHYEELSVAPSVFEGQIDDESPDIALQESVIAKTAVSEDSPVKYEIEAIGAILSSYGFSFIDLTSCSPKTAKTKKSCAAGIKCLRDAPALLAEMRNSKTLPVKTICERAGIDRKILERHRKYIIAAAEILCGDFPALSEYLKCLPLS</sequence>
<name>A0A644YLT4_9ZZZZ</name>